<dbReference type="Proteomes" id="UP000014977">
    <property type="component" value="Unassembled WGS sequence"/>
</dbReference>
<name>S7U6Q2_DESML</name>
<protein>
    <recommendedName>
        <fullName evidence="3">Phasin</fullName>
    </recommendedName>
</protein>
<dbReference type="AlphaFoldDB" id="S7U6Q2"/>
<comment type="caution">
    <text evidence="1">The sequence shown here is derived from an EMBL/GenBank/DDBJ whole genome shotgun (WGS) entry which is preliminary data.</text>
</comment>
<proteinExistence type="predicted"/>
<accession>S7U6Q2</accession>
<dbReference type="EMBL" id="ATHJ01000006">
    <property type="protein sequence ID" value="EPR45042.1"/>
    <property type="molecule type" value="Genomic_DNA"/>
</dbReference>
<evidence type="ECO:0008006" key="3">
    <source>
        <dbReference type="Google" id="ProtNLM"/>
    </source>
</evidence>
<reference evidence="1 2" key="1">
    <citation type="journal article" date="2013" name="Genome Announc.">
        <title>Draft genome sequences for three mercury-methylating, sulfate-reducing bacteria.</title>
        <authorList>
            <person name="Brown S.D."/>
            <person name="Hurt R.A.Jr."/>
            <person name="Gilmour C.C."/>
            <person name="Elias D.A."/>
        </authorList>
    </citation>
    <scope>NUCLEOTIDE SEQUENCE [LARGE SCALE GENOMIC DNA]</scope>
    <source>
        <strain evidence="1 2">DSM 2059</strain>
    </source>
</reference>
<dbReference type="STRING" id="897.B2D07_02670"/>
<organism evidence="1 2">
    <name type="scientific">Desulfococcus multivorans DSM 2059</name>
    <dbReference type="NCBI Taxonomy" id="1121405"/>
    <lineage>
        <taxon>Bacteria</taxon>
        <taxon>Pseudomonadati</taxon>
        <taxon>Thermodesulfobacteriota</taxon>
        <taxon>Desulfobacteria</taxon>
        <taxon>Desulfobacterales</taxon>
        <taxon>Desulfococcaceae</taxon>
        <taxon>Desulfococcus</taxon>
    </lineage>
</organism>
<sequence length="96" mass="10780">MIHPTDPTRLFKEWSEIQETAFKTTLNAVEIFQNRAEKLATQFWDQTAWAAEKIGDAVMDCGKIYKTGCENLQRVWVPTCTTGPEATSADAKTEAP</sequence>
<dbReference type="OrthoDB" id="9975116at2"/>
<keyword evidence="2" id="KW-1185">Reference proteome</keyword>
<evidence type="ECO:0000313" key="1">
    <source>
        <dbReference type="EMBL" id="EPR45042.1"/>
    </source>
</evidence>
<gene>
    <name evidence="1" type="ORF">dsmv_3710</name>
</gene>
<evidence type="ECO:0000313" key="2">
    <source>
        <dbReference type="Proteomes" id="UP000014977"/>
    </source>
</evidence>
<dbReference type="RefSeq" id="WP_020875262.1">
    <property type="nucleotide sequence ID" value="NZ_ATHJ01000006.1"/>
</dbReference>